<dbReference type="EMBL" id="MT799690">
    <property type="protein sequence ID" value="QOW37938.1"/>
    <property type="molecule type" value="Genomic_DNA"/>
</dbReference>
<feature type="transmembrane region" description="Helical" evidence="5">
    <location>
        <begin position="167"/>
        <end position="189"/>
    </location>
</feature>
<evidence type="ECO:0000256" key="5">
    <source>
        <dbReference type="SAM" id="Phobius"/>
    </source>
</evidence>
<dbReference type="RefSeq" id="WP_050883877.1">
    <property type="nucleotide sequence ID" value="NZ_JAQPWG010000020.1"/>
</dbReference>
<keyword evidence="2 5" id="KW-0812">Transmembrane</keyword>
<evidence type="ECO:0000256" key="1">
    <source>
        <dbReference type="ARBA" id="ARBA00004141"/>
    </source>
</evidence>
<feature type="transmembrane region" description="Helical" evidence="5">
    <location>
        <begin position="238"/>
        <end position="265"/>
    </location>
</feature>
<dbReference type="InterPro" id="IPR052556">
    <property type="entry name" value="PolySynth_Transporter"/>
</dbReference>
<feature type="transmembrane region" description="Helical" evidence="5">
    <location>
        <begin position="352"/>
        <end position="375"/>
    </location>
</feature>
<evidence type="ECO:0000256" key="4">
    <source>
        <dbReference type="ARBA" id="ARBA00023136"/>
    </source>
</evidence>
<name>A0A7S6VG06_LEUME</name>
<sequence>MKKNFINYTAYQLVTFLLPILLNAYISRTLGVSNIGMYNLSLSITTYFSIFLKLGIDLYGSREVAYARTKGKSGVAKIFCGVFQIQITTGIVVISIFIFGGYWLAHVFALPYQLLLIQGISILTALLDISWLVIGLEKFNVIILRNTLVKLLSIVLVVLFVKNESQLNLYAVIIVLTNLLATVSVWFMMKEYVEIKFRTRNYHYFKPISVLFLPIIATSLFTQLDTILVAHFSSFKEVGFYVTALSIIAIPKILVSSFGSVVMPHMSKQVGDMTQSEETDIIVDSIIYWMIFSGLVVVFILFNSYQIVNIMYGHFFNKSAYLLKILVIMFPFYVLGNILRTQVLIPKRNDKPYVVSIVVASIVNISGNILLVPILGAQGGITAVILTEIIIFIIEFMYTIKMNFWRKVVTFFIKWIIYLCCMIGLLYMVHTITNHLNFNLYVIMFIDGVILLGVTFKVFKTHISSAIQILIKK</sequence>
<proteinExistence type="predicted"/>
<accession>A0A7S6VG06</accession>
<evidence type="ECO:0000256" key="2">
    <source>
        <dbReference type="ARBA" id="ARBA00022692"/>
    </source>
</evidence>
<dbReference type="InterPro" id="IPR002797">
    <property type="entry name" value="Polysacc_synth"/>
</dbReference>
<feature type="transmembrane region" description="Helical" evidence="5">
    <location>
        <begin position="110"/>
        <end position="134"/>
    </location>
</feature>
<protein>
    <submittedName>
        <fullName evidence="6">Wzx</fullName>
    </submittedName>
</protein>
<keyword evidence="4 5" id="KW-0472">Membrane</keyword>
<dbReference type="PANTHER" id="PTHR43424:SF1">
    <property type="entry name" value="LOCUS PUTATIVE PROTEIN 1-RELATED"/>
    <property type="match status" value="1"/>
</dbReference>
<evidence type="ECO:0000256" key="3">
    <source>
        <dbReference type="ARBA" id="ARBA00022989"/>
    </source>
</evidence>
<feature type="transmembrane region" description="Helical" evidence="5">
    <location>
        <begin position="141"/>
        <end position="161"/>
    </location>
</feature>
<feature type="transmembrane region" description="Helical" evidence="5">
    <location>
        <begin position="320"/>
        <end position="340"/>
    </location>
</feature>
<organism evidence="6">
    <name type="scientific">Leuconostoc mesenteroides</name>
    <dbReference type="NCBI Taxonomy" id="1245"/>
    <lineage>
        <taxon>Bacteria</taxon>
        <taxon>Bacillati</taxon>
        <taxon>Bacillota</taxon>
        <taxon>Bacilli</taxon>
        <taxon>Lactobacillales</taxon>
        <taxon>Lactobacillaceae</taxon>
        <taxon>Leuconostoc</taxon>
    </lineage>
</organism>
<dbReference type="GO" id="GO:0016020">
    <property type="term" value="C:membrane"/>
    <property type="evidence" value="ECO:0007669"/>
    <property type="project" value="UniProtKB-SubCell"/>
</dbReference>
<feature type="transmembrane region" description="Helical" evidence="5">
    <location>
        <begin position="438"/>
        <end position="459"/>
    </location>
</feature>
<feature type="transmembrane region" description="Helical" evidence="5">
    <location>
        <begin position="381"/>
        <end position="400"/>
    </location>
</feature>
<reference evidence="6" key="1">
    <citation type="journal article" date="2020" name="FEMS Microbiol. Lett.">
        <title>Screening for texturing Leuconostoc and genomics behind polysaccharide production.</title>
        <authorList>
            <person name="Poulsen V.K."/>
            <person name="Koza A."/>
            <person name="Al-Nakeeb K."/>
            <person name="Oeregaard G."/>
        </authorList>
    </citation>
    <scope>NUCLEOTIDE SEQUENCE</scope>
    <source>
        <strain evidence="6">Ln4</strain>
    </source>
</reference>
<dbReference type="AlphaFoldDB" id="A0A7S6VG06"/>
<feature type="transmembrane region" description="Helical" evidence="5">
    <location>
        <begin position="210"/>
        <end position="232"/>
    </location>
</feature>
<dbReference type="Pfam" id="PF01943">
    <property type="entry name" value="Polysacc_synt"/>
    <property type="match status" value="1"/>
</dbReference>
<feature type="transmembrane region" description="Helical" evidence="5">
    <location>
        <begin position="79"/>
        <end position="104"/>
    </location>
</feature>
<comment type="subcellular location">
    <subcellularLocation>
        <location evidence="1">Membrane</location>
        <topology evidence="1">Multi-pass membrane protein</topology>
    </subcellularLocation>
</comment>
<keyword evidence="3 5" id="KW-1133">Transmembrane helix</keyword>
<feature type="transmembrane region" description="Helical" evidence="5">
    <location>
        <begin position="5"/>
        <end position="26"/>
    </location>
</feature>
<feature type="transmembrane region" description="Helical" evidence="5">
    <location>
        <begin position="38"/>
        <end position="59"/>
    </location>
</feature>
<feature type="transmembrane region" description="Helical" evidence="5">
    <location>
        <begin position="286"/>
        <end position="308"/>
    </location>
</feature>
<feature type="transmembrane region" description="Helical" evidence="5">
    <location>
        <begin position="412"/>
        <end position="432"/>
    </location>
</feature>
<evidence type="ECO:0000313" key="6">
    <source>
        <dbReference type="EMBL" id="QOW37938.1"/>
    </source>
</evidence>
<dbReference type="PANTHER" id="PTHR43424">
    <property type="entry name" value="LOCUS PUTATIVE PROTEIN 1-RELATED"/>
    <property type="match status" value="1"/>
</dbReference>